<name>A0A2S6N9Z3_9HYPH</name>
<dbReference type="InterPro" id="IPR036979">
    <property type="entry name" value="CM_dom_sf"/>
</dbReference>
<dbReference type="InterPro" id="IPR002701">
    <property type="entry name" value="CM_II_prokaryot"/>
</dbReference>
<dbReference type="SMART" id="SM00830">
    <property type="entry name" value="CM_2"/>
    <property type="match status" value="1"/>
</dbReference>
<organism evidence="2 3">
    <name type="scientific">Rhodoblastus sphagnicola</name>
    <dbReference type="NCBI Taxonomy" id="333368"/>
    <lineage>
        <taxon>Bacteria</taxon>
        <taxon>Pseudomonadati</taxon>
        <taxon>Pseudomonadota</taxon>
        <taxon>Alphaproteobacteria</taxon>
        <taxon>Hyphomicrobiales</taxon>
        <taxon>Rhodoblastaceae</taxon>
        <taxon>Rhodoblastus</taxon>
    </lineage>
</organism>
<dbReference type="AlphaFoldDB" id="A0A2S6N9Z3"/>
<dbReference type="NCBIfam" id="NF004698">
    <property type="entry name" value="PRK06034.1-4"/>
    <property type="match status" value="1"/>
</dbReference>
<accession>A0A2S6N9Z3</accession>
<dbReference type="Gene3D" id="1.20.59.10">
    <property type="entry name" value="Chorismate mutase"/>
    <property type="match status" value="1"/>
</dbReference>
<dbReference type="Pfam" id="PF01817">
    <property type="entry name" value="CM_2"/>
    <property type="match status" value="1"/>
</dbReference>
<comment type="caution">
    <text evidence="2">The sequence shown here is derived from an EMBL/GenBank/DDBJ whole genome shotgun (WGS) entry which is preliminary data.</text>
</comment>
<dbReference type="EC" id="5.4.99.5" evidence="1"/>
<dbReference type="GO" id="GO:0046417">
    <property type="term" value="P:chorismate metabolic process"/>
    <property type="evidence" value="ECO:0007669"/>
    <property type="project" value="InterPro"/>
</dbReference>
<dbReference type="InterPro" id="IPR036263">
    <property type="entry name" value="Chorismate_II_sf"/>
</dbReference>
<dbReference type="GO" id="GO:0004106">
    <property type="term" value="F:chorismate mutase activity"/>
    <property type="evidence" value="ECO:0007669"/>
    <property type="project" value="UniProtKB-EC"/>
</dbReference>
<evidence type="ECO:0000256" key="1">
    <source>
        <dbReference type="ARBA" id="ARBA00012404"/>
    </source>
</evidence>
<gene>
    <name evidence="2" type="ORF">CCR94_09050</name>
</gene>
<dbReference type="SUPFAM" id="SSF48600">
    <property type="entry name" value="Chorismate mutase II"/>
    <property type="match status" value="1"/>
</dbReference>
<reference evidence="2 3" key="1">
    <citation type="journal article" date="2018" name="Arch. Microbiol.">
        <title>New insights into the metabolic potential of the phototrophic purple bacterium Rhodopila globiformis DSM 161(T) from its draft genome sequence and evidence for a vanadium-dependent nitrogenase.</title>
        <authorList>
            <person name="Imhoff J.F."/>
            <person name="Rahn T."/>
            <person name="Kunzel S."/>
            <person name="Neulinger S.C."/>
        </authorList>
    </citation>
    <scope>NUCLEOTIDE SEQUENCE [LARGE SCALE GENOMIC DNA]</scope>
    <source>
        <strain evidence="2 3">DSM 16996</strain>
    </source>
</reference>
<keyword evidence="3" id="KW-1185">Reference proteome</keyword>
<sequence>MSETKALEGLSDLRSEIDRIDTEMHALLMQRGEIIDRLIAVKARQGGGSAFRPGREADMMREIASRHHGRLPLDTVESIWRVIISTFTYVQSNYSVHADLSGGDSAMRDSARFHFGFTVPLVGHATPGEAIAAVAGSGGPDAGGDLGMIRAGFHAEDARWWERLAAADAPKIIARLPFVERPGHPAGTPVFIISNPLAEAAATDVALFSAQGGGAAPDVSGWAAQGCDTLGQSEGEGFSLLLSAPGDWDADRLKQLPGGAALDRIAWIGSHAERFALPA</sequence>
<protein>
    <recommendedName>
        <fullName evidence="1">chorismate mutase</fullName>
        <ecNumber evidence="1">5.4.99.5</ecNumber>
    </recommendedName>
</protein>
<dbReference type="RefSeq" id="WP_104507546.1">
    <property type="nucleotide sequence ID" value="NZ_JACIGC010000009.1"/>
</dbReference>
<evidence type="ECO:0000313" key="3">
    <source>
        <dbReference type="Proteomes" id="UP000239089"/>
    </source>
</evidence>
<dbReference type="EMBL" id="NHSJ01000057">
    <property type="protein sequence ID" value="PPQ31438.1"/>
    <property type="molecule type" value="Genomic_DNA"/>
</dbReference>
<proteinExistence type="predicted"/>
<evidence type="ECO:0000313" key="2">
    <source>
        <dbReference type="EMBL" id="PPQ31438.1"/>
    </source>
</evidence>
<dbReference type="Proteomes" id="UP000239089">
    <property type="component" value="Unassembled WGS sequence"/>
</dbReference>
<dbReference type="PROSITE" id="PS51168">
    <property type="entry name" value="CHORISMATE_MUT_2"/>
    <property type="match status" value="1"/>
</dbReference>
<dbReference type="OrthoDB" id="7268348at2"/>